<evidence type="ECO:0000256" key="4">
    <source>
        <dbReference type="ARBA" id="ARBA00023136"/>
    </source>
</evidence>
<feature type="transmembrane region" description="Helical" evidence="6">
    <location>
        <begin position="544"/>
        <end position="563"/>
    </location>
</feature>
<dbReference type="GO" id="GO:0016567">
    <property type="term" value="P:protein ubiquitination"/>
    <property type="evidence" value="ECO:0007669"/>
    <property type="project" value="TreeGrafter"/>
</dbReference>
<dbReference type="AlphaFoldDB" id="A0A9K3Q234"/>
<keyword evidence="9" id="KW-1185">Reference proteome</keyword>
<feature type="transmembrane region" description="Helical" evidence="6">
    <location>
        <begin position="99"/>
        <end position="130"/>
    </location>
</feature>
<dbReference type="Pfam" id="PF01925">
    <property type="entry name" value="TauE"/>
    <property type="match status" value="1"/>
</dbReference>
<dbReference type="GO" id="GO:0016020">
    <property type="term" value="C:membrane"/>
    <property type="evidence" value="ECO:0007669"/>
    <property type="project" value="UniProtKB-SubCell"/>
</dbReference>
<protein>
    <submittedName>
        <fullName evidence="8">Sulfite exporter TauE/SafE</fullName>
    </submittedName>
</protein>
<feature type="transmembrane region" description="Helical" evidence="6">
    <location>
        <begin position="478"/>
        <end position="502"/>
    </location>
</feature>
<keyword evidence="7" id="KW-0732">Signal</keyword>
<organism evidence="8 9">
    <name type="scientific">Nitzschia inconspicua</name>
    <dbReference type="NCBI Taxonomy" id="303405"/>
    <lineage>
        <taxon>Eukaryota</taxon>
        <taxon>Sar</taxon>
        <taxon>Stramenopiles</taxon>
        <taxon>Ochrophyta</taxon>
        <taxon>Bacillariophyta</taxon>
        <taxon>Bacillariophyceae</taxon>
        <taxon>Bacillariophycidae</taxon>
        <taxon>Bacillariales</taxon>
        <taxon>Bacillariaceae</taxon>
        <taxon>Nitzschia</taxon>
    </lineage>
</organism>
<comment type="subcellular location">
    <subcellularLocation>
        <location evidence="1">Membrane</location>
        <topology evidence="1">Multi-pass membrane protein</topology>
    </subcellularLocation>
</comment>
<dbReference type="InterPro" id="IPR002781">
    <property type="entry name" value="TM_pro_TauE-like"/>
</dbReference>
<sequence>MKQMTLLVCLVVSITFLFVGLPPIVTTSRTNCSSSNATQYQCPNPNDCPESGYSFVSSCSDCEGHSSESYEQKQCFHRKLLSPNGNPTRTYFYRDWIGILVWFVASGLATACGVGGGGIYVPLGILLLAFAPKPSSGLSQASIFGASVGGLVLNLRNKHPYTYIVKRDRSPTIDPVNHPSDNQRETETISSIPTTDNTPQSTETCQYYTRPLIDFDMAMFLAPMEMAGSVLGVLIQTVLPNWLYLMIASVILGFTSYKTYIKWWDTQTKENSSTIAAGTQQISNADDACNTQQQPLIQPDTDDRSMNLSERSPEVAMSELHHRHHSHQQDENDTKSNNNNDDEEQPYEDTVTTNNDIGETIVQEIGVLDDAEKIARRNGLLERDARQYPAEKLVVFFVLWVGMTLLTFLKGGKGVDSLIGITCEDPMYGVLIATQFVWALSFVAYFGRRLLKDTRLKQAVGYPFHPDDVLWDFRKIRFYGFFTFVAGVVAGLIGVGGGMVLGPLMLVMGIHPSVSTATTATMIVLTSSSVAVLFVISGLVPWEYAACFFVTCFFGALVGKIYIDGYVKKTGKASILIFLLATIIAFATIGTLVIVFIRLTDTDTCLDGFHQYCSISHEEKKVRCVSSSERLLADSFFVDVATTH</sequence>
<dbReference type="OrthoDB" id="434519at2759"/>
<evidence type="ECO:0000313" key="8">
    <source>
        <dbReference type="EMBL" id="KAG7367660.1"/>
    </source>
</evidence>
<feature type="transmembrane region" description="Helical" evidence="6">
    <location>
        <begin position="429"/>
        <end position="447"/>
    </location>
</feature>
<feature type="compositionally biased region" description="Polar residues" evidence="5">
    <location>
        <begin position="188"/>
        <end position="201"/>
    </location>
</feature>
<keyword evidence="3 6" id="KW-1133">Transmembrane helix</keyword>
<feature type="region of interest" description="Disordered" evidence="5">
    <location>
        <begin position="293"/>
        <end position="353"/>
    </location>
</feature>
<reference evidence="8" key="1">
    <citation type="journal article" date="2021" name="Sci. Rep.">
        <title>Diploid genomic architecture of Nitzschia inconspicua, an elite biomass production diatom.</title>
        <authorList>
            <person name="Oliver A."/>
            <person name="Podell S."/>
            <person name="Pinowska A."/>
            <person name="Traller J.C."/>
            <person name="Smith S.R."/>
            <person name="McClure R."/>
            <person name="Beliaev A."/>
            <person name="Bohutskyi P."/>
            <person name="Hill E.A."/>
            <person name="Rabines A."/>
            <person name="Zheng H."/>
            <person name="Allen L.Z."/>
            <person name="Kuo A."/>
            <person name="Grigoriev I.V."/>
            <person name="Allen A.E."/>
            <person name="Hazlebeck D."/>
            <person name="Allen E.E."/>
        </authorList>
    </citation>
    <scope>NUCLEOTIDE SEQUENCE</scope>
    <source>
        <strain evidence="8">Hildebrandi</strain>
    </source>
</reference>
<name>A0A9K3Q234_9STRA</name>
<feature type="transmembrane region" description="Helical" evidence="6">
    <location>
        <begin position="393"/>
        <end position="409"/>
    </location>
</feature>
<evidence type="ECO:0000256" key="3">
    <source>
        <dbReference type="ARBA" id="ARBA00022989"/>
    </source>
</evidence>
<comment type="caution">
    <text evidence="8">The sequence shown here is derived from an EMBL/GenBank/DDBJ whole genome shotgun (WGS) entry which is preliminary data.</text>
</comment>
<evidence type="ECO:0000256" key="7">
    <source>
        <dbReference type="SAM" id="SignalP"/>
    </source>
</evidence>
<feature type="chain" id="PRO_5039955256" evidence="7">
    <location>
        <begin position="28"/>
        <end position="644"/>
    </location>
</feature>
<dbReference type="EMBL" id="JAGRRH010000007">
    <property type="protein sequence ID" value="KAG7367660.1"/>
    <property type="molecule type" value="Genomic_DNA"/>
</dbReference>
<keyword evidence="2 6" id="KW-0812">Transmembrane</keyword>
<feature type="region of interest" description="Disordered" evidence="5">
    <location>
        <begin position="174"/>
        <end position="201"/>
    </location>
</feature>
<keyword evidence="4 6" id="KW-0472">Membrane</keyword>
<evidence type="ECO:0000256" key="2">
    <source>
        <dbReference type="ARBA" id="ARBA00022692"/>
    </source>
</evidence>
<feature type="signal peptide" evidence="7">
    <location>
        <begin position="1"/>
        <end position="27"/>
    </location>
</feature>
<evidence type="ECO:0000313" key="9">
    <source>
        <dbReference type="Proteomes" id="UP000693970"/>
    </source>
</evidence>
<feature type="transmembrane region" description="Helical" evidence="6">
    <location>
        <begin position="217"/>
        <end position="236"/>
    </location>
</feature>
<evidence type="ECO:0000256" key="6">
    <source>
        <dbReference type="SAM" id="Phobius"/>
    </source>
</evidence>
<dbReference type="Proteomes" id="UP000693970">
    <property type="component" value="Unassembled WGS sequence"/>
</dbReference>
<gene>
    <name evidence="8" type="ORF">IV203_030331</name>
</gene>
<feature type="transmembrane region" description="Helical" evidence="6">
    <location>
        <begin position="514"/>
        <end position="537"/>
    </location>
</feature>
<feature type="transmembrane region" description="Helical" evidence="6">
    <location>
        <begin position="575"/>
        <end position="597"/>
    </location>
</feature>
<proteinExistence type="predicted"/>
<reference evidence="8" key="2">
    <citation type="submission" date="2021-04" db="EMBL/GenBank/DDBJ databases">
        <authorList>
            <person name="Podell S."/>
        </authorList>
    </citation>
    <scope>NUCLEOTIDE SEQUENCE</scope>
    <source>
        <strain evidence="8">Hildebrandi</strain>
    </source>
</reference>
<dbReference type="GO" id="GO:0031464">
    <property type="term" value="C:Cul4A-RING E3 ubiquitin ligase complex"/>
    <property type="evidence" value="ECO:0007669"/>
    <property type="project" value="TreeGrafter"/>
</dbReference>
<evidence type="ECO:0000256" key="1">
    <source>
        <dbReference type="ARBA" id="ARBA00004141"/>
    </source>
</evidence>
<evidence type="ECO:0000256" key="5">
    <source>
        <dbReference type="SAM" id="MobiDB-lite"/>
    </source>
</evidence>
<dbReference type="PANTHER" id="PTHR14255">
    <property type="entry name" value="CEREBLON"/>
    <property type="match status" value="1"/>
</dbReference>
<feature type="transmembrane region" description="Helical" evidence="6">
    <location>
        <begin position="242"/>
        <end position="261"/>
    </location>
</feature>
<accession>A0A9K3Q234</accession>
<dbReference type="PANTHER" id="PTHR14255:SF3">
    <property type="entry name" value="SULFITE EXPORTER TAUE_SAFE FAMILY PROTEIN 5-RELATED"/>
    <property type="match status" value="1"/>
</dbReference>